<feature type="compositionally biased region" description="Acidic residues" evidence="1">
    <location>
        <begin position="495"/>
        <end position="513"/>
    </location>
</feature>
<dbReference type="InterPro" id="IPR032710">
    <property type="entry name" value="NTF2-like_dom_sf"/>
</dbReference>
<feature type="compositionally biased region" description="Low complexity" evidence="1">
    <location>
        <begin position="450"/>
        <end position="465"/>
    </location>
</feature>
<accession>A0A0U5FVF9</accession>
<feature type="compositionally biased region" description="Low complexity" evidence="1">
    <location>
        <begin position="514"/>
        <end position="525"/>
    </location>
</feature>
<dbReference type="OMA" id="ARFFSMN"/>
<sequence length="544" mass="61169">MQAVTYCRDPFLRFRQQRFQNSVQEQISSFRLFLRYFSNPIMASLTINAPGGGFLYSNSRNARLIISAETEDFDSEFVQAWQKEGFSVIYVPFTEDEKEYVRRLMAVKEGLGVGDNYGVIAFGDAASFCLEYYLKPNNVSRLCALVCYYPTNIPDTRSRYPPSVKILTHLAGDTIDVTTTPTLLGLQGKKKRTSRRIDPGIGTGERLHIGHRAYTYFDAQPGFAEVDLDEYNRLAADLAFTRTLDVLRSAYGRDTDLEKSWENHLQGKFFSMDINETMDEYVTNLTPNVTYGPTLSGGTGTRALRRFYEQHFFDHLPESMHLRLISRTIGADRIVDELFVSFQHTQEIPWLLPGVGPTNKKVEFILVSIVSLRSGKLYSEHVYWDQASVLVQVGLLDPKLVPQGVQGVDRLPVIGRESARRILNEDPEVDEPAFHNRLINRGKKRRDSKAASSAQESQVQSEAESTPQKGKPTGVENGRQNGEAQEGKGIHDNEIEAEADAEDEAETETETETETTGADANGAEENGTPETKEKKNKMKNKSDA</sequence>
<dbReference type="EMBL" id="CDMC01000003">
    <property type="protein sequence ID" value="CEL02318.1"/>
    <property type="molecule type" value="Genomic_DNA"/>
</dbReference>
<keyword evidence="2" id="KW-0378">Hydrolase</keyword>
<name>A0A0U5FVF9_ASPCI</name>
<dbReference type="AlphaFoldDB" id="A0A0U5FVF9"/>
<feature type="compositionally biased region" description="Basic and acidic residues" evidence="1">
    <location>
        <begin position="485"/>
        <end position="494"/>
    </location>
</feature>
<proteinExistence type="predicted"/>
<dbReference type="PANTHER" id="PTHR38436:SF3">
    <property type="entry name" value="CARBOXYMETHYLENEBUTENOLIDASE-RELATED"/>
    <property type="match status" value="1"/>
</dbReference>
<feature type="region of interest" description="Disordered" evidence="1">
    <location>
        <begin position="433"/>
        <end position="544"/>
    </location>
</feature>
<reference evidence="3" key="1">
    <citation type="journal article" date="2016" name="Genome Announc.">
        <title>Draft genome sequences of fungus Aspergillus calidoustus.</title>
        <authorList>
            <person name="Horn F."/>
            <person name="Linde J."/>
            <person name="Mattern D.J."/>
            <person name="Walther G."/>
            <person name="Guthke R."/>
            <person name="Scherlach K."/>
            <person name="Martin K."/>
            <person name="Brakhage A.A."/>
            <person name="Petzke L."/>
            <person name="Valiante V."/>
        </authorList>
    </citation>
    <scope>NUCLEOTIDE SEQUENCE [LARGE SCALE GENOMIC DNA]</scope>
    <source>
        <strain evidence="3">SF006504</strain>
    </source>
</reference>
<evidence type="ECO:0000313" key="2">
    <source>
        <dbReference type="EMBL" id="CEL02318.1"/>
    </source>
</evidence>
<dbReference type="OrthoDB" id="5440at2759"/>
<dbReference type="InterPro" id="IPR009959">
    <property type="entry name" value="Cyclase_SnoaL-like"/>
</dbReference>
<dbReference type="GO" id="GO:0016787">
    <property type="term" value="F:hydrolase activity"/>
    <property type="evidence" value="ECO:0007669"/>
    <property type="project" value="UniProtKB-KW"/>
</dbReference>
<dbReference type="GO" id="GO:0030638">
    <property type="term" value="P:polyketide metabolic process"/>
    <property type="evidence" value="ECO:0007669"/>
    <property type="project" value="InterPro"/>
</dbReference>
<protein>
    <submittedName>
        <fullName evidence="2">Putative Dienelactone hydrolase (AFU_orthologue AFUA_4G03730)</fullName>
    </submittedName>
</protein>
<organism evidence="2 3">
    <name type="scientific">Aspergillus calidoustus</name>
    <dbReference type="NCBI Taxonomy" id="454130"/>
    <lineage>
        <taxon>Eukaryota</taxon>
        <taxon>Fungi</taxon>
        <taxon>Dikarya</taxon>
        <taxon>Ascomycota</taxon>
        <taxon>Pezizomycotina</taxon>
        <taxon>Eurotiomycetes</taxon>
        <taxon>Eurotiomycetidae</taxon>
        <taxon>Eurotiales</taxon>
        <taxon>Aspergillaceae</taxon>
        <taxon>Aspergillus</taxon>
        <taxon>Aspergillus subgen. Nidulantes</taxon>
    </lineage>
</organism>
<dbReference type="PANTHER" id="PTHR38436">
    <property type="entry name" value="POLYKETIDE CYCLASE SNOAL-LIKE DOMAIN"/>
    <property type="match status" value="1"/>
</dbReference>
<feature type="compositionally biased region" description="Basic residues" evidence="1">
    <location>
        <begin position="438"/>
        <end position="447"/>
    </location>
</feature>
<keyword evidence="3" id="KW-1185">Reference proteome</keyword>
<evidence type="ECO:0000256" key="1">
    <source>
        <dbReference type="SAM" id="MobiDB-lite"/>
    </source>
</evidence>
<dbReference type="STRING" id="454130.A0A0U5FVF9"/>
<evidence type="ECO:0000313" key="3">
    <source>
        <dbReference type="Proteomes" id="UP000054771"/>
    </source>
</evidence>
<gene>
    <name evidence="2" type="ORF">ASPCAL03489</name>
</gene>
<dbReference type="Proteomes" id="UP000054771">
    <property type="component" value="Unassembled WGS sequence"/>
</dbReference>
<dbReference type="Gene3D" id="3.10.450.50">
    <property type="match status" value="1"/>
</dbReference>
<feature type="compositionally biased region" description="Basic residues" evidence="1">
    <location>
        <begin position="534"/>
        <end position="544"/>
    </location>
</feature>
<dbReference type="SUPFAM" id="SSF54427">
    <property type="entry name" value="NTF2-like"/>
    <property type="match status" value="1"/>
</dbReference>